<dbReference type="GeneTree" id="ENSGT00390000017800"/>
<feature type="coiled-coil region" evidence="1">
    <location>
        <begin position="6"/>
        <end position="33"/>
    </location>
</feature>
<organism evidence="3 4">
    <name type="scientific">Kryptolebias marmoratus</name>
    <name type="common">Mangrove killifish</name>
    <name type="synonym">Rivulus marmoratus</name>
    <dbReference type="NCBI Taxonomy" id="37003"/>
    <lineage>
        <taxon>Eukaryota</taxon>
        <taxon>Metazoa</taxon>
        <taxon>Chordata</taxon>
        <taxon>Craniata</taxon>
        <taxon>Vertebrata</taxon>
        <taxon>Euteleostomi</taxon>
        <taxon>Actinopterygii</taxon>
        <taxon>Neopterygii</taxon>
        <taxon>Teleostei</taxon>
        <taxon>Neoteleostei</taxon>
        <taxon>Acanthomorphata</taxon>
        <taxon>Ovalentaria</taxon>
        <taxon>Atherinomorphae</taxon>
        <taxon>Cyprinodontiformes</taxon>
        <taxon>Rivulidae</taxon>
        <taxon>Kryptolebias</taxon>
    </lineage>
</organism>
<feature type="compositionally biased region" description="Polar residues" evidence="2">
    <location>
        <begin position="217"/>
        <end position="233"/>
    </location>
</feature>
<keyword evidence="4" id="KW-1185">Reference proteome</keyword>
<dbReference type="Proteomes" id="UP000264800">
    <property type="component" value="Unplaced"/>
</dbReference>
<dbReference type="InterPro" id="IPR026175">
    <property type="entry name" value="MIPOL1"/>
</dbReference>
<reference evidence="3" key="2">
    <citation type="submission" date="2025-09" db="UniProtKB">
        <authorList>
            <consortium name="Ensembl"/>
        </authorList>
    </citation>
    <scope>IDENTIFICATION</scope>
</reference>
<protein>
    <submittedName>
        <fullName evidence="3">Mirror-image polydactyly 1</fullName>
    </submittedName>
</protein>
<dbReference type="PANTHER" id="PTHR22089">
    <property type="entry name" value="MIRROR-IMAGE POLYDACTYLY GENE 1 PROTEIN"/>
    <property type="match status" value="1"/>
</dbReference>
<keyword evidence="1" id="KW-0175">Coiled coil</keyword>
<reference evidence="3" key="1">
    <citation type="submission" date="2025-08" db="UniProtKB">
        <authorList>
            <consortium name="Ensembl"/>
        </authorList>
    </citation>
    <scope>IDENTIFICATION</scope>
</reference>
<dbReference type="OMA" id="ETIRVYY"/>
<dbReference type="STRING" id="37003.ENSKMAP00000010416"/>
<feature type="region of interest" description="Disordered" evidence="2">
    <location>
        <begin position="195"/>
        <end position="255"/>
    </location>
</feature>
<dbReference type="AlphaFoldDB" id="A0A3Q3A2B7"/>
<dbReference type="PANTHER" id="PTHR22089:SF2">
    <property type="entry name" value="MIRROR-IMAGE POLYDACTYLY GENE 1 PROTEIN"/>
    <property type="match status" value="1"/>
</dbReference>
<dbReference type="Ensembl" id="ENSKMAT00000010578.1">
    <property type="protein sequence ID" value="ENSKMAP00000010416.1"/>
    <property type="gene ID" value="ENSKMAG00000007824.1"/>
</dbReference>
<feature type="compositionally biased region" description="Basic and acidic residues" evidence="2">
    <location>
        <begin position="234"/>
        <end position="255"/>
    </location>
</feature>
<name>A0A3Q3A2B7_KRYMA</name>
<sequence length="280" mass="32628">MVFLFFAQLQEQLVQKEKELLEKEVEVELKEEETYAQQWERSTSVLEEVLAAQKDRDQALMSRLLLANEERDEALLCARRLQRAAELDDVNLQDADTEIDELLQSVCEASDVQEVQRFGTLLIRRLRTVQQRRNDITAQEMKAVMEDRDKSVARNKRLEEDLLQQKHLRMAQEDVLQRHRDGALEDQRELQAERQELQVDDSPNGPPSLPSDAVPQKTPTSRDQNLQVQLQQLSREKQSVEEQLRRSQEAERDAAKKVLRLERLVEVLRKKVGTGSLRVL</sequence>
<evidence type="ECO:0000256" key="1">
    <source>
        <dbReference type="SAM" id="Coils"/>
    </source>
</evidence>
<accession>A0A3Q3A2B7</accession>
<evidence type="ECO:0000313" key="4">
    <source>
        <dbReference type="Proteomes" id="UP000264800"/>
    </source>
</evidence>
<proteinExistence type="predicted"/>
<evidence type="ECO:0000256" key="2">
    <source>
        <dbReference type="SAM" id="MobiDB-lite"/>
    </source>
</evidence>
<evidence type="ECO:0000313" key="3">
    <source>
        <dbReference type="Ensembl" id="ENSKMAP00000010416.1"/>
    </source>
</evidence>